<evidence type="ECO:0000256" key="2">
    <source>
        <dbReference type="ARBA" id="ARBA00022833"/>
    </source>
</evidence>
<keyword evidence="2 4" id="KW-0862">Zinc</keyword>
<dbReference type="InterPro" id="IPR013149">
    <property type="entry name" value="ADH-like_C"/>
</dbReference>
<organism evidence="6 7">
    <name type="scientific">Enterococcus camelliae</name>
    <dbReference type="NCBI Taxonomy" id="453959"/>
    <lineage>
        <taxon>Bacteria</taxon>
        <taxon>Bacillati</taxon>
        <taxon>Bacillota</taxon>
        <taxon>Bacilli</taxon>
        <taxon>Lactobacillales</taxon>
        <taxon>Enterococcaceae</taxon>
        <taxon>Enterococcus</taxon>
    </lineage>
</organism>
<evidence type="ECO:0000313" key="6">
    <source>
        <dbReference type="EMBL" id="MFD2729343.1"/>
    </source>
</evidence>
<dbReference type="Pfam" id="PF08240">
    <property type="entry name" value="ADH_N"/>
    <property type="match status" value="1"/>
</dbReference>
<evidence type="ECO:0000256" key="3">
    <source>
        <dbReference type="ARBA" id="ARBA00023002"/>
    </source>
</evidence>
<dbReference type="Proteomes" id="UP001597427">
    <property type="component" value="Unassembled WGS sequence"/>
</dbReference>
<dbReference type="EMBL" id="JBHUMO010000044">
    <property type="protein sequence ID" value="MFD2729343.1"/>
    <property type="molecule type" value="Genomic_DNA"/>
</dbReference>
<comment type="cofactor">
    <cofactor evidence="4">
        <name>Zn(2+)</name>
        <dbReference type="ChEBI" id="CHEBI:29105"/>
    </cofactor>
</comment>
<comment type="caution">
    <text evidence="6">The sequence shown here is derived from an EMBL/GenBank/DDBJ whole genome shotgun (WGS) entry which is preliminary data.</text>
</comment>
<protein>
    <submittedName>
        <fullName evidence="6">Zinc-binding dehydrogenase</fullName>
    </submittedName>
</protein>
<dbReference type="Pfam" id="PF00107">
    <property type="entry name" value="ADH_zinc_N"/>
    <property type="match status" value="1"/>
</dbReference>
<evidence type="ECO:0000256" key="1">
    <source>
        <dbReference type="ARBA" id="ARBA00022723"/>
    </source>
</evidence>
<reference evidence="7" key="1">
    <citation type="journal article" date="2019" name="Int. J. Syst. Evol. Microbiol.">
        <title>The Global Catalogue of Microorganisms (GCM) 10K type strain sequencing project: providing services to taxonomists for standard genome sequencing and annotation.</title>
        <authorList>
            <consortium name="The Broad Institute Genomics Platform"/>
            <consortium name="The Broad Institute Genome Sequencing Center for Infectious Disease"/>
            <person name="Wu L."/>
            <person name="Ma J."/>
        </authorList>
    </citation>
    <scope>NUCLEOTIDE SEQUENCE [LARGE SCALE GENOMIC DNA]</scope>
    <source>
        <strain evidence="7">TISTR 932</strain>
    </source>
</reference>
<dbReference type="RefSeq" id="WP_379981592.1">
    <property type="nucleotide sequence ID" value="NZ_JBHUMO010000044.1"/>
</dbReference>
<dbReference type="SMART" id="SM00829">
    <property type="entry name" value="PKS_ER"/>
    <property type="match status" value="1"/>
</dbReference>
<gene>
    <name evidence="6" type="ORF">ACFSR0_07885</name>
</gene>
<evidence type="ECO:0000259" key="5">
    <source>
        <dbReference type="SMART" id="SM00829"/>
    </source>
</evidence>
<dbReference type="SUPFAM" id="SSF50129">
    <property type="entry name" value="GroES-like"/>
    <property type="match status" value="1"/>
</dbReference>
<feature type="domain" description="Enoyl reductase (ER)" evidence="5">
    <location>
        <begin position="14"/>
        <end position="345"/>
    </location>
</feature>
<keyword evidence="7" id="KW-1185">Reference proteome</keyword>
<evidence type="ECO:0000313" key="7">
    <source>
        <dbReference type="Proteomes" id="UP001597427"/>
    </source>
</evidence>
<dbReference type="CDD" id="cd08258">
    <property type="entry name" value="Zn_ADH4"/>
    <property type="match status" value="1"/>
</dbReference>
<dbReference type="InterPro" id="IPR020843">
    <property type="entry name" value="ER"/>
</dbReference>
<name>A0ABW5TJP0_9ENTE</name>
<dbReference type="Gene3D" id="3.40.50.720">
    <property type="entry name" value="NAD(P)-binding Rossmann-like Domain"/>
    <property type="match status" value="1"/>
</dbReference>
<comment type="similarity">
    <text evidence="4">Belongs to the zinc-containing alcohol dehydrogenase family.</text>
</comment>
<dbReference type="SUPFAM" id="SSF51735">
    <property type="entry name" value="NAD(P)-binding Rossmann-fold domains"/>
    <property type="match status" value="1"/>
</dbReference>
<keyword evidence="1 4" id="KW-0479">Metal-binding</keyword>
<sequence>MLEVMKGVSKQEPGYDKMEMIELPVPEVTEDKVLIEVAYTGICGSDIHTFKGEYANPTTPVVLGHEFSGRVVKIGEEVTKIKVGDRVTSETTFAVCNQCDYCKRKQYNLCPYRKGLGTQQNGSMANYVLAREESVHILPDNLSYEGAAMSEPLACCVHAMYQVSKLELKDVIIIMGPGPIGLFLLQIAKEVGSFVIMTGITKDAHRLELAKKIGADIVVDTQVEDLAEIVMQVTDGYGVDKVYDASGSSYAVNASLPLVKKQGEFIQVGLFAKKIVDIDTESIIQREISYKGSRSQNPYDWPIAIHLLAKGAIRIDEMITKKFDLDHWRAAFDTVMAGNDIKVLIASNPDKF</sequence>
<dbReference type="Gene3D" id="3.90.180.10">
    <property type="entry name" value="Medium-chain alcohol dehydrogenases, catalytic domain"/>
    <property type="match status" value="1"/>
</dbReference>
<evidence type="ECO:0000256" key="4">
    <source>
        <dbReference type="RuleBase" id="RU361277"/>
    </source>
</evidence>
<dbReference type="InterPro" id="IPR036291">
    <property type="entry name" value="NAD(P)-bd_dom_sf"/>
</dbReference>
<dbReference type="InterPro" id="IPR002328">
    <property type="entry name" value="ADH_Zn_CS"/>
</dbReference>
<dbReference type="PANTHER" id="PTHR43401">
    <property type="entry name" value="L-THREONINE 3-DEHYDROGENASE"/>
    <property type="match status" value="1"/>
</dbReference>
<accession>A0ABW5TJP0</accession>
<keyword evidence="3" id="KW-0560">Oxidoreductase</keyword>
<dbReference type="PROSITE" id="PS00059">
    <property type="entry name" value="ADH_ZINC"/>
    <property type="match status" value="1"/>
</dbReference>
<dbReference type="InterPro" id="IPR011032">
    <property type="entry name" value="GroES-like_sf"/>
</dbReference>
<dbReference type="InterPro" id="IPR013154">
    <property type="entry name" value="ADH-like_N"/>
</dbReference>
<dbReference type="PANTHER" id="PTHR43401:SF2">
    <property type="entry name" value="L-THREONINE 3-DEHYDROGENASE"/>
    <property type="match status" value="1"/>
</dbReference>
<dbReference type="InterPro" id="IPR050129">
    <property type="entry name" value="Zn_alcohol_dh"/>
</dbReference>
<proteinExistence type="inferred from homology"/>